<dbReference type="SUPFAM" id="SSF49764">
    <property type="entry name" value="HSP20-like chaperones"/>
    <property type="match status" value="1"/>
</dbReference>
<feature type="domain" description="CS" evidence="4">
    <location>
        <begin position="29"/>
        <end position="136"/>
    </location>
</feature>
<dbReference type="InterPro" id="IPR008978">
    <property type="entry name" value="HSP20-like_chaperone"/>
</dbReference>
<evidence type="ECO:0000256" key="2">
    <source>
        <dbReference type="RuleBase" id="RU003616"/>
    </source>
</evidence>
<accession>A0A3D1JEQ1</accession>
<evidence type="ECO:0000313" key="5">
    <source>
        <dbReference type="EMBL" id="HCE16695.1"/>
    </source>
</evidence>
<protein>
    <submittedName>
        <fullName evidence="5">Hsp20/alpha crystallin family protein</fullName>
    </submittedName>
</protein>
<proteinExistence type="inferred from homology"/>
<comment type="caution">
    <text evidence="5">The sequence shown here is derived from an EMBL/GenBank/DDBJ whole genome shotgun (WGS) entry which is preliminary data.</text>
</comment>
<dbReference type="InterPro" id="IPR007052">
    <property type="entry name" value="CS_dom"/>
</dbReference>
<dbReference type="Pfam" id="PF00011">
    <property type="entry name" value="HSP20"/>
    <property type="match status" value="1"/>
</dbReference>
<evidence type="ECO:0000256" key="1">
    <source>
        <dbReference type="PROSITE-ProRule" id="PRU00285"/>
    </source>
</evidence>
<dbReference type="AlphaFoldDB" id="A0A3D1JEQ1"/>
<sequence>MAEETKTIEVKQEAPLAEQQTERIRDRRVYTPRTDIYETSNELVLVVDLPGADEKNVDVVLEKNVLTINAMPTFERPEGFTLAYAEYGEGDFKRSFALSDEVDREHIEAKVKNGVLYLRLPKAGAAKPTKIDVKAG</sequence>
<dbReference type="PROSITE" id="PS51203">
    <property type="entry name" value="CS"/>
    <property type="match status" value="1"/>
</dbReference>
<dbReference type="InterPro" id="IPR002068">
    <property type="entry name" value="A-crystallin/Hsp20_dom"/>
</dbReference>
<dbReference type="InterPro" id="IPR031107">
    <property type="entry name" value="Small_HSP"/>
</dbReference>
<dbReference type="OrthoDB" id="9792695at2"/>
<dbReference type="Proteomes" id="UP000264141">
    <property type="component" value="Unassembled WGS sequence"/>
</dbReference>
<name>A0A3D1JEQ1_9CHLR</name>
<evidence type="ECO:0000313" key="6">
    <source>
        <dbReference type="Proteomes" id="UP000264141"/>
    </source>
</evidence>
<dbReference type="EMBL" id="DPBP01000009">
    <property type="protein sequence ID" value="HCE16695.1"/>
    <property type="molecule type" value="Genomic_DNA"/>
</dbReference>
<feature type="domain" description="SHSP" evidence="3">
    <location>
        <begin position="25"/>
        <end position="136"/>
    </location>
</feature>
<gene>
    <name evidence="5" type="ORF">DEQ80_02430</name>
</gene>
<reference evidence="5 6" key="1">
    <citation type="journal article" date="2018" name="Nat. Biotechnol.">
        <title>A standardized bacterial taxonomy based on genome phylogeny substantially revises the tree of life.</title>
        <authorList>
            <person name="Parks D.H."/>
            <person name="Chuvochina M."/>
            <person name="Waite D.W."/>
            <person name="Rinke C."/>
            <person name="Skarshewski A."/>
            <person name="Chaumeil P.A."/>
            <person name="Hugenholtz P."/>
        </authorList>
    </citation>
    <scope>NUCLEOTIDE SEQUENCE [LARGE SCALE GENOMIC DNA]</scope>
    <source>
        <strain evidence="5">UBA8781</strain>
    </source>
</reference>
<dbReference type="PANTHER" id="PTHR11527">
    <property type="entry name" value="HEAT-SHOCK PROTEIN 20 FAMILY MEMBER"/>
    <property type="match status" value="1"/>
</dbReference>
<evidence type="ECO:0000259" key="4">
    <source>
        <dbReference type="PROSITE" id="PS51203"/>
    </source>
</evidence>
<dbReference type="CDD" id="cd06464">
    <property type="entry name" value="ACD_sHsps-like"/>
    <property type="match status" value="1"/>
</dbReference>
<comment type="similarity">
    <text evidence="1 2">Belongs to the small heat shock protein (HSP20) family.</text>
</comment>
<evidence type="ECO:0000259" key="3">
    <source>
        <dbReference type="PROSITE" id="PS01031"/>
    </source>
</evidence>
<organism evidence="5 6">
    <name type="scientific">Anaerolinea thermolimosa</name>
    <dbReference type="NCBI Taxonomy" id="229919"/>
    <lineage>
        <taxon>Bacteria</taxon>
        <taxon>Bacillati</taxon>
        <taxon>Chloroflexota</taxon>
        <taxon>Anaerolineae</taxon>
        <taxon>Anaerolineales</taxon>
        <taxon>Anaerolineaceae</taxon>
        <taxon>Anaerolinea</taxon>
    </lineage>
</organism>
<dbReference type="RefSeq" id="WP_062194019.1">
    <property type="nucleotide sequence ID" value="NZ_DF967965.1"/>
</dbReference>
<dbReference type="Gene3D" id="2.60.40.790">
    <property type="match status" value="1"/>
</dbReference>
<dbReference type="PROSITE" id="PS01031">
    <property type="entry name" value="SHSP"/>
    <property type="match status" value="1"/>
</dbReference>
<dbReference type="STRING" id="229919.GCA_001050195_02417"/>